<reference evidence="6 7" key="1">
    <citation type="journal article" date="2012" name="Stand. Genomic Sci.">
        <title>Genome sequence of the soil bacterium Saccharomonospora azurea type strain (NA-128(T)).</title>
        <authorList>
            <person name="Klenk H.P."/>
            <person name="Held B."/>
            <person name="Lucas S."/>
            <person name="Lapidus A."/>
            <person name="Copeland A."/>
            <person name="Hammon N."/>
            <person name="Pitluck S."/>
            <person name="Goodwin L.A."/>
            <person name="Han C."/>
            <person name="Tapia R."/>
            <person name="Brambilla E.M."/>
            <person name="Potter G."/>
            <person name="Land M."/>
            <person name="Ivanova N."/>
            <person name="Rohde M."/>
            <person name="Goker M."/>
            <person name="Detter J.C."/>
            <person name="Kyrpides N.C."/>
            <person name="Woyke T."/>
        </authorList>
    </citation>
    <scope>NUCLEOTIDE SEQUENCE [LARGE SCALE GENOMIC DNA]</scope>
    <source>
        <strain evidence="6 7">NA-128</strain>
    </source>
</reference>
<keyword evidence="7" id="KW-1185">Reference proteome</keyword>
<evidence type="ECO:0000256" key="1">
    <source>
        <dbReference type="ARBA" id="ARBA00004684"/>
    </source>
</evidence>
<comment type="pathway">
    <text evidence="1">Carotenoid biosynthesis; phytoene biosynthesis.</text>
</comment>
<evidence type="ECO:0000313" key="6">
    <source>
        <dbReference type="EMBL" id="EHY87057.1"/>
    </source>
</evidence>
<protein>
    <submittedName>
        <fullName evidence="6">Phytoene/squalene synthetase</fullName>
    </submittedName>
</protein>
<keyword evidence="3" id="KW-0808">Transferase</keyword>
<dbReference type="SUPFAM" id="SSF48576">
    <property type="entry name" value="Terpenoid synthases"/>
    <property type="match status" value="1"/>
</dbReference>
<dbReference type="InterPro" id="IPR033904">
    <property type="entry name" value="Trans_IPPS_HH"/>
</dbReference>
<dbReference type="Pfam" id="PF00494">
    <property type="entry name" value="SQS_PSY"/>
    <property type="match status" value="1"/>
</dbReference>
<dbReference type="CDD" id="cd00683">
    <property type="entry name" value="Trans_IPPS_HH"/>
    <property type="match status" value="1"/>
</dbReference>
<dbReference type="EMBL" id="CM001466">
    <property type="protein sequence ID" value="EHY87057.1"/>
    <property type="molecule type" value="Genomic_DNA"/>
</dbReference>
<evidence type="ECO:0000313" key="7">
    <source>
        <dbReference type="Proteomes" id="UP000004705"/>
    </source>
</evidence>
<accession>H8G486</accession>
<dbReference type="Gene3D" id="1.10.600.10">
    <property type="entry name" value="Farnesyl Diphosphate Synthase"/>
    <property type="match status" value="1"/>
</dbReference>
<evidence type="ECO:0000256" key="5">
    <source>
        <dbReference type="ARBA" id="ARBA00053028"/>
    </source>
</evidence>
<dbReference type="InterPro" id="IPR002060">
    <property type="entry name" value="Squ/phyt_synthse"/>
</dbReference>
<dbReference type="RefSeq" id="WP_005437541.1">
    <property type="nucleotide sequence ID" value="NZ_CM001466.1"/>
</dbReference>
<comment type="cofactor">
    <cofactor evidence="5">
        <name>ATP</name>
        <dbReference type="ChEBI" id="CHEBI:30616"/>
    </cofactor>
</comment>
<evidence type="ECO:0000256" key="4">
    <source>
        <dbReference type="ARBA" id="ARBA00022746"/>
    </source>
</evidence>
<proteinExistence type="inferred from homology"/>
<dbReference type="InterPro" id="IPR019845">
    <property type="entry name" value="Squalene/phytoene_synthase_CS"/>
</dbReference>
<dbReference type="InterPro" id="IPR044843">
    <property type="entry name" value="Trans_IPPS_bact-type"/>
</dbReference>
<dbReference type="UniPathway" id="UPA00799"/>
<dbReference type="PROSITE" id="PS01045">
    <property type="entry name" value="SQUALEN_PHYTOEN_SYN_2"/>
    <property type="match status" value="1"/>
</dbReference>
<sequence>MLTHRFPAGGPPSVSALTRRELAAAQVVEPPLRAAYARCRELNAQHGRTYFLATRLLPAPRRPAVHALYGFARYADDLVDGDVGVREAEAGLAALDAALRPALADGHSDEPVLAALADTVARYGIEPDLFTRFLRSMRMDLTTTDYPTRAALSEYVHGSAEVIGLQLLPVLGTVCDPAEAAPHAAALGNAFQLTNFLRDVGEDLDRGRVYLPADELAAHGVDRDLLLWCRRVGHADPKVRRALADQVERTRGVYRRAWPGIPLLRPESRPCVAAAFTLYSRILDVIAEAGYDVFASRAVVGTSRRVALATGTMMRTWAGRPHRVPPLRHRLVVAEAADTTKGWR</sequence>
<name>H8G486_9PSEU</name>
<dbReference type="FunFam" id="1.10.600.10:FF:000020">
    <property type="entry name" value="Phytoene synthase"/>
    <property type="match status" value="1"/>
</dbReference>
<dbReference type="InterPro" id="IPR008949">
    <property type="entry name" value="Isoprenoid_synthase_dom_sf"/>
</dbReference>
<dbReference type="PANTHER" id="PTHR31480">
    <property type="entry name" value="BIFUNCTIONAL LYCOPENE CYCLASE/PHYTOENE SYNTHASE"/>
    <property type="match status" value="1"/>
</dbReference>
<dbReference type="OrthoDB" id="9807580at2"/>
<dbReference type="GO" id="GO:0051996">
    <property type="term" value="F:squalene synthase [NAD(P)H] activity"/>
    <property type="evidence" value="ECO:0007669"/>
    <property type="project" value="InterPro"/>
</dbReference>
<evidence type="ECO:0000256" key="3">
    <source>
        <dbReference type="ARBA" id="ARBA00022679"/>
    </source>
</evidence>
<dbReference type="Proteomes" id="UP000004705">
    <property type="component" value="Chromosome"/>
</dbReference>
<dbReference type="GO" id="GO:0016117">
    <property type="term" value="P:carotenoid biosynthetic process"/>
    <property type="evidence" value="ECO:0007669"/>
    <property type="project" value="UniProtKB-KW"/>
</dbReference>
<keyword evidence="4" id="KW-0125">Carotenoid biosynthesis</keyword>
<organism evidence="6 7">
    <name type="scientific">Saccharomonospora azurea NA-128</name>
    <dbReference type="NCBI Taxonomy" id="882081"/>
    <lineage>
        <taxon>Bacteria</taxon>
        <taxon>Bacillati</taxon>
        <taxon>Actinomycetota</taxon>
        <taxon>Actinomycetes</taxon>
        <taxon>Pseudonocardiales</taxon>
        <taxon>Pseudonocardiaceae</taxon>
        <taxon>Saccharomonospora</taxon>
    </lineage>
</organism>
<dbReference type="SFLD" id="SFLDS00005">
    <property type="entry name" value="Isoprenoid_Synthase_Type_I"/>
    <property type="match status" value="1"/>
</dbReference>
<dbReference type="HOGENOM" id="CLU_037269_1_2_11"/>
<gene>
    <name evidence="6" type="ORF">SacazDRAFT_00069</name>
</gene>
<evidence type="ECO:0000256" key="2">
    <source>
        <dbReference type="ARBA" id="ARBA00006251"/>
    </source>
</evidence>
<dbReference type="GO" id="GO:0004311">
    <property type="term" value="F:geranylgeranyl diphosphate synthase activity"/>
    <property type="evidence" value="ECO:0007669"/>
    <property type="project" value="InterPro"/>
</dbReference>
<dbReference type="SFLD" id="SFLDG01212">
    <property type="entry name" value="Phytoene_synthase_like"/>
    <property type="match status" value="1"/>
</dbReference>
<comment type="similarity">
    <text evidence="2">Belongs to the phytoene/squalene synthase family.</text>
</comment>
<dbReference type="AlphaFoldDB" id="H8G486"/>
<dbReference type="SFLD" id="SFLDG01018">
    <property type="entry name" value="Squalene/Phytoene_Synthase_Lik"/>
    <property type="match status" value="1"/>
</dbReference>